<name>S7WK12_9BACT</name>
<proteinExistence type="predicted"/>
<dbReference type="EMBL" id="ATNM01000136">
    <property type="protein sequence ID" value="EPR67054.1"/>
    <property type="molecule type" value="Genomic_DNA"/>
</dbReference>
<protein>
    <submittedName>
        <fullName evidence="1">Uncharacterized protein</fullName>
    </submittedName>
</protein>
<comment type="caution">
    <text evidence="1">The sequence shown here is derived from an EMBL/GenBank/DDBJ whole genome shotgun (WGS) entry which is preliminary data.</text>
</comment>
<dbReference type="AlphaFoldDB" id="S7WK12"/>
<organism evidence="1 2">
    <name type="scientific">Cyclobacterium qasimii M12-11B</name>
    <dbReference type="NCBI Taxonomy" id="641524"/>
    <lineage>
        <taxon>Bacteria</taxon>
        <taxon>Pseudomonadati</taxon>
        <taxon>Bacteroidota</taxon>
        <taxon>Cytophagia</taxon>
        <taxon>Cytophagales</taxon>
        <taxon>Cyclobacteriaceae</taxon>
        <taxon>Cyclobacterium</taxon>
    </lineage>
</organism>
<reference evidence="1 2" key="1">
    <citation type="journal article" date="2013" name="Genome Announc.">
        <title>Draft Genome Sequence of Cyclobacterium qasimii Strain M12-11BT, Isolated from Arctic Marine Sediment.</title>
        <authorList>
            <person name="Shivaji S."/>
            <person name="Ara S."/>
            <person name="Singh A."/>
            <person name="Kumar Pinnaka A."/>
        </authorList>
    </citation>
    <scope>NUCLEOTIDE SEQUENCE [LARGE SCALE GENOMIC DNA]</scope>
    <source>
        <strain evidence="1 2">M12-11B</strain>
    </source>
</reference>
<gene>
    <name evidence="1" type="ORF">ADICYQ_3924</name>
</gene>
<evidence type="ECO:0000313" key="2">
    <source>
        <dbReference type="Proteomes" id="UP000014974"/>
    </source>
</evidence>
<accession>S7WK12</accession>
<dbReference type="Proteomes" id="UP000014974">
    <property type="component" value="Unassembled WGS sequence"/>
</dbReference>
<evidence type="ECO:0000313" key="1">
    <source>
        <dbReference type="EMBL" id="EPR67054.1"/>
    </source>
</evidence>
<sequence length="37" mass="4337">MALSQGSELIFPKKHSFFQKPQIFILCDDYKIPYGFV</sequence>